<evidence type="ECO:0000259" key="1">
    <source>
        <dbReference type="Pfam" id="PF00534"/>
    </source>
</evidence>
<dbReference type="EMBL" id="CADCTZ010000321">
    <property type="protein sequence ID" value="CAA9332526.1"/>
    <property type="molecule type" value="Genomic_DNA"/>
</dbReference>
<accession>A0A6J4LH87</accession>
<feature type="domain" description="Glycosyl transferase family 1" evidence="1">
    <location>
        <begin position="200"/>
        <end position="346"/>
    </location>
</feature>
<sequence length="558" mass="62307">MDTTAAVLYNKEGYDTGGQKLLGRHSAGEGFLKSLVQHGTADSLYCCADSKRTFKEFCSHIQPWLQQPRKVRWIPTERPDLLSQPGTIYRPDPVLSQMVWARRFVDQRAYSVCGVTHTIGTKYVMGAIGDLITAPMQPWDALICTSAAAKTAVEGSLREWSEYLAQRNGGKPEILVKLPVIPLGVDCSAFPQGMEAVNSRRQLRQELGISPDDIVVLFVGRLTFSAKAHPVPMYIALEGAAQQTKAKIHLIQAGWIEDPREEPDFKNSAQIFCPSVNAIFLDGRKPEIRINIWSAADIFISLSDNIQETFGLTPIEAMANGLPAIVSDWNGYKESVRHEIDGFRIPTLIPPPESCLDLALNYLDGSLNWPTYMGHTSLATAVDIDACTRALCQLIENPELRKRMGENARQRAREIYDWKVVIAAYEQLWRELAEIRVGAPESAPVKAGKPPYPLGDDPFRVLGHYATRTLSNEMMLSLGAIVTPELLRELQTIWFTSFGQERRISVNIQMEILDAIEQKGAVSVGEVLRRYAKNEQELASLYRTLLYLVKFGILVISC</sequence>
<organism evidence="2">
    <name type="scientific">uncultured Microcoleus sp</name>
    <dbReference type="NCBI Taxonomy" id="259945"/>
    <lineage>
        <taxon>Bacteria</taxon>
        <taxon>Bacillati</taxon>
        <taxon>Cyanobacteriota</taxon>
        <taxon>Cyanophyceae</taxon>
        <taxon>Oscillatoriophycideae</taxon>
        <taxon>Oscillatoriales</taxon>
        <taxon>Microcoleaceae</taxon>
        <taxon>Microcoleus</taxon>
        <taxon>environmental samples</taxon>
    </lineage>
</organism>
<dbReference type="Gene3D" id="3.40.50.2000">
    <property type="entry name" value="Glycogen Phosphorylase B"/>
    <property type="match status" value="1"/>
</dbReference>
<dbReference type="GO" id="GO:0016757">
    <property type="term" value="F:glycosyltransferase activity"/>
    <property type="evidence" value="ECO:0007669"/>
    <property type="project" value="InterPro"/>
</dbReference>
<proteinExistence type="predicted"/>
<evidence type="ECO:0000313" key="2">
    <source>
        <dbReference type="EMBL" id="CAA9332526.1"/>
    </source>
</evidence>
<gene>
    <name evidence="2" type="ORF">AVDCRST_MAG84-1943</name>
</gene>
<name>A0A6J4LH87_9CYAN</name>
<dbReference type="InterPro" id="IPR001296">
    <property type="entry name" value="Glyco_trans_1"/>
</dbReference>
<dbReference type="AlphaFoldDB" id="A0A6J4LH87"/>
<dbReference type="SUPFAM" id="SSF53756">
    <property type="entry name" value="UDP-Glycosyltransferase/glycogen phosphorylase"/>
    <property type="match status" value="1"/>
</dbReference>
<dbReference type="Pfam" id="PF00534">
    <property type="entry name" value="Glycos_transf_1"/>
    <property type="match status" value="1"/>
</dbReference>
<keyword evidence="2" id="KW-0808">Transferase</keyword>
<dbReference type="PANTHER" id="PTHR12526">
    <property type="entry name" value="GLYCOSYLTRANSFERASE"/>
    <property type="match status" value="1"/>
</dbReference>
<protein>
    <submittedName>
        <fullName evidence="2">Glycosyl transferase, group 1 family protein</fullName>
    </submittedName>
</protein>
<reference evidence="2" key="1">
    <citation type="submission" date="2020-02" db="EMBL/GenBank/DDBJ databases">
        <authorList>
            <person name="Meier V. D."/>
        </authorList>
    </citation>
    <scope>NUCLEOTIDE SEQUENCE</scope>
    <source>
        <strain evidence="2">AVDCRST_MAG84</strain>
    </source>
</reference>
<dbReference type="CDD" id="cd03801">
    <property type="entry name" value="GT4_PimA-like"/>
    <property type="match status" value="1"/>
</dbReference>